<accession>R4YV48</accession>
<name>R4YV48_OLEAN</name>
<dbReference type="HOGENOM" id="CLU_1077047_0_0_6"/>
<evidence type="ECO:0000313" key="1">
    <source>
        <dbReference type="EMBL" id="CCK77574.1"/>
    </source>
</evidence>
<protein>
    <submittedName>
        <fullName evidence="1">Uncharacterized protein</fullName>
    </submittedName>
</protein>
<evidence type="ECO:0000313" key="2">
    <source>
        <dbReference type="Proteomes" id="UP000032749"/>
    </source>
</evidence>
<sequence>MLRGLLMFKSVMKIINKTFSKEEEVEVIFSGRLVVNNEISPARVILKEAAALKKAKQYNEACEKLILAFESDDAHDLMLKERLRLPMYLQLAKRSEEGWRSLCEINEKFRDTVSQAEISNQMRIFLQKEKKFKVALVYTVWSMCKELERDKRNIRNCMQHADMIASTNSNHLHIPIKNRKSYGETPKGNVITDSAFQLFNDRIDSSVSIIFISGRIITLLKKLKKSEDLDMISRSISEYLKSNDDYNFSDVEELIESN</sequence>
<reference evidence="1 2" key="1">
    <citation type="journal article" date="2013" name="Nat. Commun.">
        <title>Genome sequence and functional genomic analysis of the oil-degrading bacterium Oleispira antarctica.</title>
        <authorList>
            <person name="Kube M."/>
            <person name="Chernikova T.N."/>
            <person name="Al-Ramahi Y."/>
            <person name="Beloqui A."/>
            <person name="Lopez-Cortez N."/>
            <person name="Guazzaroni M.E."/>
            <person name="Heipieper H.J."/>
            <person name="Klages S."/>
            <person name="Kotsyurbenko O.R."/>
            <person name="Langer I."/>
            <person name="Nechitaylo T.Y."/>
            <person name="Lunsdorf H."/>
            <person name="Fernandez M."/>
            <person name="Juarez S."/>
            <person name="Ciordia S."/>
            <person name="Singer A."/>
            <person name="Kagan O."/>
            <person name="Egorova O."/>
            <person name="Petit P.A."/>
            <person name="Stogios P."/>
            <person name="Kim Y."/>
            <person name="Tchigvintsev A."/>
            <person name="Flick R."/>
            <person name="Denaro R."/>
            <person name="Genovese M."/>
            <person name="Albar J.P."/>
            <person name="Reva O.N."/>
            <person name="Martinez-Gomariz M."/>
            <person name="Tran H."/>
            <person name="Ferrer M."/>
            <person name="Savchenko A."/>
            <person name="Yakunin A.F."/>
            <person name="Yakimov M.M."/>
            <person name="Golyshina O.V."/>
            <person name="Reinhardt R."/>
            <person name="Golyshin P.N."/>
        </authorList>
    </citation>
    <scope>NUCLEOTIDE SEQUENCE [LARGE SCALE GENOMIC DNA]</scope>
</reference>
<gene>
    <name evidence="1" type="ORF">OLEAN_C33980</name>
</gene>
<dbReference type="STRING" id="698738.OLEAN_C33980"/>
<proteinExistence type="predicted"/>
<dbReference type="EMBL" id="FO203512">
    <property type="protein sequence ID" value="CCK77574.1"/>
    <property type="molecule type" value="Genomic_DNA"/>
</dbReference>
<organism evidence="1 2">
    <name type="scientific">Oleispira antarctica RB-8</name>
    <dbReference type="NCBI Taxonomy" id="698738"/>
    <lineage>
        <taxon>Bacteria</taxon>
        <taxon>Pseudomonadati</taxon>
        <taxon>Pseudomonadota</taxon>
        <taxon>Gammaproteobacteria</taxon>
        <taxon>Oceanospirillales</taxon>
        <taxon>Oceanospirillaceae</taxon>
        <taxon>Oleispira</taxon>
    </lineage>
</organism>
<dbReference type="AlphaFoldDB" id="R4YV48"/>
<dbReference type="Proteomes" id="UP000032749">
    <property type="component" value="Chromosome"/>
</dbReference>
<dbReference type="KEGG" id="oai:OLEAN_C33980"/>
<keyword evidence="2" id="KW-1185">Reference proteome</keyword>